<dbReference type="CDD" id="cd00383">
    <property type="entry name" value="trans_reg_C"/>
    <property type="match status" value="1"/>
</dbReference>
<evidence type="ECO:0000256" key="2">
    <source>
        <dbReference type="ARBA" id="ARBA00022490"/>
    </source>
</evidence>
<sequence length="233" mass="25811">MSEAARTKILLVEDDIPLANAVRISLVARKYDVQVATTATAATQLASKWQPDAVLLDLGLPDMSGLEVLRSLRSWSSIPVIVVSARHDQPGKINALDEGADDYVTKPFAVGELLARLRAALRRVPDSTQQEQPVVTTSDGRLEVDLALSQARVDGQPVHLTPREWGIVEYLARRKGQLVPKADLLQAVWGPNYSRETNYLRVFISQVRQKLERDPAAPQHFLTELGVGYRFVP</sequence>
<dbReference type="InterPro" id="IPR039420">
    <property type="entry name" value="WalR-like"/>
</dbReference>
<evidence type="ECO:0000256" key="4">
    <source>
        <dbReference type="ARBA" id="ARBA00023012"/>
    </source>
</evidence>
<evidence type="ECO:0000256" key="6">
    <source>
        <dbReference type="ARBA" id="ARBA00023125"/>
    </source>
</evidence>
<accession>A0A364VB18</accession>
<dbReference type="PANTHER" id="PTHR48111:SF50">
    <property type="entry name" value="KDP OPERON TRANSCRIPTIONAL REGULATORY PROTEIN KDPE"/>
    <property type="match status" value="1"/>
</dbReference>
<evidence type="ECO:0000256" key="3">
    <source>
        <dbReference type="ARBA" id="ARBA00022553"/>
    </source>
</evidence>
<evidence type="ECO:0000313" key="12">
    <source>
        <dbReference type="EMBL" id="RAV33845.1"/>
    </source>
</evidence>
<dbReference type="Proteomes" id="UP000251047">
    <property type="component" value="Unassembled WGS sequence"/>
</dbReference>
<name>A0A364VB18_9CORY</name>
<proteinExistence type="predicted"/>
<dbReference type="InterPro" id="IPR036388">
    <property type="entry name" value="WH-like_DNA-bd_sf"/>
</dbReference>
<dbReference type="GO" id="GO:0000987">
    <property type="term" value="F:cis-regulatory region sequence-specific DNA binding"/>
    <property type="evidence" value="ECO:0007669"/>
    <property type="project" value="UniProtKB-ARBA"/>
</dbReference>
<keyword evidence="4" id="KW-0902">Two-component regulatory system</keyword>
<feature type="domain" description="Response regulatory" evidence="10">
    <location>
        <begin position="8"/>
        <end position="121"/>
    </location>
</feature>
<dbReference type="Pfam" id="PF00072">
    <property type="entry name" value="Response_reg"/>
    <property type="match status" value="1"/>
</dbReference>
<evidence type="ECO:0000256" key="7">
    <source>
        <dbReference type="ARBA" id="ARBA00023163"/>
    </source>
</evidence>
<feature type="DNA-binding region" description="OmpR/PhoB-type" evidence="9">
    <location>
        <begin position="132"/>
        <end position="233"/>
    </location>
</feature>
<dbReference type="SMART" id="SM00448">
    <property type="entry name" value="REC"/>
    <property type="match status" value="1"/>
</dbReference>
<comment type="subcellular location">
    <subcellularLocation>
        <location evidence="1">Cytoplasm</location>
    </subcellularLocation>
</comment>
<evidence type="ECO:0000259" key="11">
    <source>
        <dbReference type="PROSITE" id="PS51755"/>
    </source>
</evidence>
<feature type="modified residue" description="4-aspartylphosphate" evidence="8">
    <location>
        <position position="57"/>
    </location>
</feature>
<dbReference type="Gene3D" id="3.40.50.2300">
    <property type="match status" value="1"/>
</dbReference>
<dbReference type="InterPro" id="IPR011006">
    <property type="entry name" value="CheY-like_superfamily"/>
</dbReference>
<dbReference type="InterPro" id="IPR001867">
    <property type="entry name" value="OmpR/PhoB-type_DNA-bd"/>
</dbReference>
<evidence type="ECO:0000313" key="13">
    <source>
        <dbReference type="Proteomes" id="UP000251047"/>
    </source>
</evidence>
<gene>
    <name evidence="12" type="ORF">CWC39_06340</name>
</gene>
<dbReference type="Gene3D" id="1.10.10.10">
    <property type="entry name" value="Winged helix-like DNA-binding domain superfamily/Winged helix DNA-binding domain"/>
    <property type="match status" value="1"/>
</dbReference>
<keyword evidence="7" id="KW-0804">Transcription</keyword>
<evidence type="ECO:0000256" key="5">
    <source>
        <dbReference type="ARBA" id="ARBA00023015"/>
    </source>
</evidence>
<dbReference type="Pfam" id="PF00486">
    <property type="entry name" value="Trans_reg_C"/>
    <property type="match status" value="1"/>
</dbReference>
<reference evidence="12 13" key="1">
    <citation type="journal article" date="2018" name="Syst. Appl. Microbiol.">
        <title>Corynebacterium heidelbergense sp. nov., isolated from the preen glands of Egyptian geese (Alopochen aegyptiacus).</title>
        <authorList>
            <person name="Braun M.S."/>
            <person name="Wang E."/>
            <person name="Zimmermann S."/>
            <person name="Wink M."/>
        </authorList>
    </citation>
    <scope>NUCLEOTIDE SEQUENCE [LARGE SCALE GENOMIC DNA]</scope>
    <source>
        <strain evidence="12 13">DSM 104638</strain>
    </source>
</reference>
<dbReference type="GO" id="GO:0000156">
    <property type="term" value="F:phosphorelay response regulator activity"/>
    <property type="evidence" value="ECO:0007669"/>
    <property type="project" value="TreeGrafter"/>
</dbReference>
<keyword evidence="5" id="KW-0805">Transcription regulation</keyword>
<dbReference type="GO" id="GO:0045893">
    <property type="term" value="P:positive regulation of DNA-templated transcription"/>
    <property type="evidence" value="ECO:0007669"/>
    <property type="project" value="UniProtKB-ARBA"/>
</dbReference>
<dbReference type="PANTHER" id="PTHR48111">
    <property type="entry name" value="REGULATOR OF RPOS"/>
    <property type="match status" value="1"/>
</dbReference>
<keyword evidence="2" id="KW-0963">Cytoplasm</keyword>
<dbReference type="GO" id="GO:0005829">
    <property type="term" value="C:cytosol"/>
    <property type="evidence" value="ECO:0007669"/>
    <property type="project" value="TreeGrafter"/>
</dbReference>
<dbReference type="SMART" id="SM00862">
    <property type="entry name" value="Trans_reg_C"/>
    <property type="match status" value="1"/>
</dbReference>
<dbReference type="SUPFAM" id="SSF52172">
    <property type="entry name" value="CheY-like"/>
    <property type="match status" value="1"/>
</dbReference>
<evidence type="ECO:0000259" key="10">
    <source>
        <dbReference type="PROSITE" id="PS50110"/>
    </source>
</evidence>
<dbReference type="OrthoDB" id="9790442at2"/>
<dbReference type="PROSITE" id="PS50110">
    <property type="entry name" value="RESPONSE_REGULATORY"/>
    <property type="match status" value="1"/>
</dbReference>
<dbReference type="FunFam" id="3.40.50.2300:FF:000021">
    <property type="entry name" value="Two-component system response regulator KdpE"/>
    <property type="match status" value="1"/>
</dbReference>
<dbReference type="AlphaFoldDB" id="A0A364VB18"/>
<evidence type="ECO:0000256" key="9">
    <source>
        <dbReference type="PROSITE-ProRule" id="PRU01091"/>
    </source>
</evidence>
<evidence type="ECO:0000256" key="1">
    <source>
        <dbReference type="ARBA" id="ARBA00004496"/>
    </source>
</evidence>
<organism evidence="12 13">
    <name type="scientific">Corynebacterium heidelbergense</name>
    <dbReference type="NCBI Taxonomy" id="2055947"/>
    <lineage>
        <taxon>Bacteria</taxon>
        <taxon>Bacillati</taxon>
        <taxon>Actinomycetota</taxon>
        <taxon>Actinomycetes</taxon>
        <taxon>Mycobacteriales</taxon>
        <taxon>Corynebacteriaceae</taxon>
        <taxon>Corynebacterium</taxon>
    </lineage>
</organism>
<dbReference type="RefSeq" id="WP_112769666.1">
    <property type="nucleotide sequence ID" value="NZ_CP063191.1"/>
</dbReference>
<dbReference type="PROSITE" id="PS51755">
    <property type="entry name" value="OMPR_PHOB"/>
    <property type="match status" value="1"/>
</dbReference>
<keyword evidence="6 9" id="KW-0238">DNA-binding</keyword>
<dbReference type="InterPro" id="IPR001789">
    <property type="entry name" value="Sig_transdc_resp-reg_receiver"/>
</dbReference>
<protein>
    <submittedName>
        <fullName evidence="12">DNA-binding response regulator</fullName>
    </submittedName>
</protein>
<evidence type="ECO:0000256" key="8">
    <source>
        <dbReference type="PROSITE-ProRule" id="PRU00169"/>
    </source>
</evidence>
<keyword evidence="3 8" id="KW-0597">Phosphoprotein</keyword>
<dbReference type="Gene3D" id="6.10.250.690">
    <property type="match status" value="1"/>
</dbReference>
<dbReference type="GO" id="GO:0032993">
    <property type="term" value="C:protein-DNA complex"/>
    <property type="evidence" value="ECO:0007669"/>
    <property type="project" value="TreeGrafter"/>
</dbReference>
<dbReference type="EMBL" id="PHQP01000042">
    <property type="protein sequence ID" value="RAV33845.1"/>
    <property type="molecule type" value="Genomic_DNA"/>
</dbReference>
<dbReference type="GO" id="GO:0042802">
    <property type="term" value="F:identical protein binding"/>
    <property type="evidence" value="ECO:0007669"/>
    <property type="project" value="UniProtKB-ARBA"/>
</dbReference>
<feature type="domain" description="OmpR/PhoB-type" evidence="11">
    <location>
        <begin position="132"/>
        <end position="233"/>
    </location>
</feature>
<comment type="caution">
    <text evidence="12">The sequence shown here is derived from an EMBL/GenBank/DDBJ whole genome shotgun (WGS) entry which is preliminary data.</text>
</comment>